<keyword evidence="3 5" id="KW-1133">Transmembrane helix</keyword>
<comment type="caution">
    <text evidence="7">The sequence shown here is derived from an EMBL/GenBank/DDBJ whole genome shotgun (WGS) entry which is preliminary data.</text>
</comment>
<dbReference type="AlphaFoldDB" id="A0A5C7J8A1"/>
<feature type="transmembrane region" description="Helical" evidence="5">
    <location>
        <begin position="158"/>
        <end position="174"/>
    </location>
</feature>
<keyword evidence="4 5" id="KW-0472">Membrane</keyword>
<feature type="transmembrane region" description="Helical" evidence="5">
    <location>
        <begin position="88"/>
        <end position="109"/>
    </location>
</feature>
<dbReference type="GO" id="GO:0016874">
    <property type="term" value="F:ligase activity"/>
    <property type="evidence" value="ECO:0007669"/>
    <property type="project" value="UniProtKB-KW"/>
</dbReference>
<dbReference type="Pfam" id="PF04932">
    <property type="entry name" value="Wzy_C"/>
    <property type="match status" value="1"/>
</dbReference>
<dbReference type="PANTHER" id="PTHR37422:SF13">
    <property type="entry name" value="LIPOPOLYSACCHARIDE BIOSYNTHESIS PROTEIN PA4999-RELATED"/>
    <property type="match status" value="1"/>
</dbReference>
<sequence>MTPSFLVIFLGSVFLLLPLAQERLFPSIPLYQAEIPLLFVGVFLLQHPSFWTGLYHLIQKERLFFFTQAMVVGGAMLSLAFSDSFLDGLGLLKSFVFLPILFMLFLALIARSEEYQRHILLLWWVGLVGAALASLWLYQEGILTYDGRLASFYASPNYLAMLLAPGVLLSWWFLDDRWSWRQGIIWTGAAILLGALILTRSYAVILVTLFLSAVLLLPLIKQSRRTRRIYFFLGISLLILGWWGSQEIATEKFHQLFDYTGRSSTASRLIIWEVAMRLSYETFPWGIGLGNFQDQYLASQPLFPPYLEWAVPEPHNLFLSLFLSTSIVGFIGYLWGTILISRRLMTALAQSDQYTQKTARLLLGLLSWFWLVGLVDTPFFRNDLAFVWWGVLGIALSLTSPQKTRD</sequence>
<feature type="transmembrane region" description="Helical" evidence="5">
    <location>
        <begin position="183"/>
        <end position="198"/>
    </location>
</feature>
<feature type="transmembrane region" description="Helical" evidence="5">
    <location>
        <begin position="386"/>
        <end position="402"/>
    </location>
</feature>
<dbReference type="InterPro" id="IPR051533">
    <property type="entry name" value="WaaL-like"/>
</dbReference>
<dbReference type="GO" id="GO:0016020">
    <property type="term" value="C:membrane"/>
    <property type="evidence" value="ECO:0007669"/>
    <property type="project" value="UniProtKB-SubCell"/>
</dbReference>
<gene>
    <name evidence="7" type="ORF">E6Q11_03225</name>
</gene>
<evidence type="ECO:0000313" key="8">
    <source>
        <dbReference type="Proteomes" id="UP000321026"/>
    </source>
</evidence>
<evidence type="ECO:0000256" key="5">
    <source>
        <dbReference type="SAM" id="Phobius"/>
    </source>
</evidence>
<evidence type="ECO:0000256" key="1">
    <source>
        <dbReference type="ARBA" id="ARBA00004141"/>
    </source>
</evidence>
<feature type="transmembrane region" description="Helical" evidence="5">
    <location>
        <begin position="317"/>
        <end position="340"/>
    </location>
</feature>
<feature type="transmembrane region" description="Helical" evidence="5">
    <location>
        <begin position="121"/>
        <end position="138"/>
    </location>
</feature>
<feature type="transmembrane region" description="Helical" evidence="5">
    <location>
        <begin position="204"/>
        <end position="220"/>
    </location>
</feature>
<dbReference type="PANTHER" id="PTHR37422">
    <property type="entry name" value="TEICHURONIC ACID BIOSYNTHESIS PROTEIN TUAE"/>
    <property type="match status" value="1"/>
</dbReference>
<keyword evidence="2 5" id="KW-0812">Transmembrane</keyword>
<proteinExistence type="predicted"/>
<feature type="transmembrane region" description="Helical" evidence="5">
    <location>
        <begin position="229"/>
        <end position="245"/>
    </location>
</feature>
<name>A0A5C7J8A1_9BACT</name>
<comment type="subcellular location">
    <subcellularLocation>
        <location evidence="1">Membrane</location>
        <topology evidence="1">Multi-pass membrane protein</topology>
    </subcellularLocation>
</comment>
<evidence type="ECO:0000259" key="6">
    <source>
        <dbReference type="Pfam" id="PF04932"/>
    </source>
</evidence>
<dbReference type="Proteomes" id="UP000321026">
    <property type="component" value="Unassembled WGS sequence"/>
</dbReference>
<evidence type="ECO:0000256" key="2">
    <source>
        <dbReference type="ARBA" id="ARBA00022692"/>
    </source>
</evidence>
<feature type="transmembrane region" description="Helical" evidence="5">
    <location>
        <begin position="30"/>
        <end position="51"/>
    </location>
</feature>
<dbReference type="InterPro" id="IPR007016">
    <property type="entry name" value="O-antigen_ligase-rel_domated"/>
</dbReference>
<accession>A0A5C7J8A1</accession>
<keyword evidence="7" id="KW-0436">Ligase</keyword>
<organism evidence="7 8">
    <name type="scientific">Candidatus Dojkabacteria bacterium</name>
    <dbReference type="NCBI Taxonomy" id="2099670"/>
    <lineage>
        <taxon>Bacteria</taxon>
        <taxon>Candidatus Dojkabacteria</taxon>
    </lineage>
</organism>
<evidence type="ECO:0000313" key="7">
    <source>
        <dbReference type="EMBL" id="TXG77152.1"/>
    </source>
</evidence>
<feature type="domain" description="O-antigen ligase-related" evidence="6">
    <location>
        <begin position="189"/>
        <end position="334"/>
    </location>
</feature>
<reference evidence="7 8" key="1">
    <citation type="submission" date="2018-09" db="EMBL/GenBank/DDBJ databases">
        <title>Metagenome Assembled Genomes from an Advanced Water Purification Facility.</title>
        <authorList>
            <person name="Stamps B.W."/>
            <person name="Spear J.R."/>
        </authorList>
    </citation>
    <scope>NUCLEOTIDE SEQUENCE [LARGE SCALE GENOMIC DNA]</scope>
    <source>
        <strain evidence="7">Bin_63_2</strain>
    </source>
</reference>
<protein>
    <submittedName>
        <fullName evidence="7">O-antigen ligase family protein</fullName>
    </submittedName>
</protein>
<feature type="transmembrane region" description="Helical" evidence="5">
    <location>
        <begin position="361"/>
        <end position="380"/>
    </location>
</feature>
<evidence type="ECO:0000256" key="3">
    <source>
        <dbReference type="ARBA" id="ARBA00022989"/>
    </source>
</evidence>
<dbReference type="EMBL" id="SSDS01000052">
    <property type="protein sequence ID" value="TXG77152.1"/>
    <property type="molecule type" value="Genomic_DNA"/>
</dbReference>
<feature type="transmembrane region" description="Helical" evidence="5">
    <location>
        <begin position="63"/>
        <end position="82"/>
    </location>
</feature>
<evidence type="ECO:0000256" key="4">
    <source>
        <dbReference type="ARBA" id="ARBA00023136"/>
    </source>
</evidence>